<dbReference type="SUPFAM" id="SSF55424">
    <property type="entry name" value="FAD/NAD-linked reductases, dimerisation (C-terminal) domain"/>
    <property type="match status" value="1"/>
</dbReference>
<feature type="active site" description="Proton acceptor" evidence="13">
    <location>
        <position position="452"/>
    </location>
</feature>
<feature type="binding site" evidence="14">
    <location>
        <position position="312"/>
    </location>
    <ligand>
        <name>FAD</name>
        <dbReference type="ChEBI" id="CHEBI:57692"/>
    </ligand>
</feature>
<dbReference type="PROSITE" id="PS00076">
    <property type="entry name" value="PYRIDINE_REDOX_1"/>
    <property type="match status" value="1"/>
</dbReference>
<dbReference type="Pfam" id="PF02852">
    <property type="entry name" value="Pyr_redox_dim"/>
    <property type="match status" value="1"/>
</dbReference>
<dbReference type="GO" id="GO:0004148">
    <property type="term" value="F:dihydrolipoyl dehydrogenase (NADH) activity"/>
    <property type="evidence" value="ECO:0007669"/>
    <property type="project" value="UniProtKB-EC"/>
</dbReference>
<comment type="similarity">
    <text evidence="2 16">Belongs to the class-I pyridine nucleotide-disulfide oxidoreductase family.</text>
</comment>
<dbReference type="Gene3D" id="3.50.50.60">
    <property type="entry name" value="FAD/NAD(P)-binding domain"/>
    <property type="match status" value="2"/>
</dbReference>
<evidence type="ECO:0000256" key="3">
    <source>
        <dbReference type="ARBA" id="ARBA00012608"/>
    </source>
</evidence>
<dbReference type="PANTHER" id="PTHR22912">
    <property type="entry name" value="DISULFIDE OXIDOREDUCTASE"/>
    <property type="match status" value="1"/>
</dbReference>
<feature type="binding site" evidence="14">
    <location>
        <position position="52"/>
    </location>
    <ligand>
        <name>FAD</name>
        <dbReference type="ChEBI" id="CHEBI:57692"/>
    </ligand>
</feature>
<evidence type="ECO:0000256" key="9">
    <source>
        <dbReference type="ARBA" id="ARBA00023027"/>
    </source>
</evidence>
<dbReference type="GO" id="GO:0006103">
    <property type="term" value="P:2-oxoglutarate metabolic process"/>
    <property type="evidence" value="ECO:0007669"/>
    <property type="project" value="TreeGrafter"/>
</dbReference>
<dbReference type="InterPro" id="IPR023753">
    <property type="entry name" value="FAD/NAD-binding_dom"/>
</dbReference>
<dbReference type="InterPro" id="IPR036188">
    <property type="entry name" value="FAD/NAD-bd_sf"/>
</dbReference>
<feature type="binding site" evidence="14">
    <location>
        <position position="272"/>
    </location>
    <ligand>
        <name>NAD(+)</name>
        <dbReference type="ChEBI" id="CHEBI:57540"/>
    </ligand>
</feature>
<feature type="binding site" evidence="14">
    <location>
        <position position="204"/>
    </location>
    <ligand>
        <name>NAD(+)</name>
        <dbReference type="ChEBI" id="CHEBI:57540"/>
    </ligand>
</feature>
<dbReference type="FunFam" id="3.30.390.30:FF:000001">
    <property type="entry name" value="Dihydrolipoyl dehydrogenase"/>
    <property type="match status" value="1"/>
</dbReference>
<name>A0A3P3XHC7_9SPIR</name>
<dbReference type="InterPro" id="IPR012999">
    <property type="entry name" value="Pyr_OxRdtase_I_AS"/>
</dbReference>
<comment type="cofactor">
    <cofactor evidence="14 16">
        <name>FAD</name>
        <dbReference type="ChEBI" id="CHEBI:57692"/>
    </cofactor>
    <text evidence="14 16">Binds 1 FAD per subunit.</text>
</comment>
<keyword evidence="11 16" id="KW-0676">Redox-active center</keyword>
<dbReference type="PANTHER" id="PTHR22912:SF217">
    <property type="entry name" value="DIHYDROLIPOYL DEHYDROGENASE"/>
    <property type="match status" value="1"/>
</dbReference>
<evidence type="ECO:0000256" key="14">
    <source>
        <dbReference type="PIRSR" id="PIRSR000350-3"/>
    </source>
</evidence>
<feature type="domain" description="FAD/NAD(P)-binding" evidence="18">
    <location>
        <begin position="6"/>
        <end position="327"/>
    </location>
</feature>
<dbReference type="InterPro" id="IPR001100">
    <property type="entry name" value="Pyr_nuc-diS_OxRdtase"/>
</dbReference>
<keyword evidence="6 16" id="KW-0285">Flavoprotein</keyword>
<comment type="subcellular location">
    <subcellularLocation>
        <location evidence="1">Cytoplasm</location>
    </subcellularLocation>
</comment>
<evidence type="ECO:0000256" key="11">
    <source>
        <dbReference type="ARBA" id="ARBA00023284"/>
    </source>
</evidence>
<dbReference type="InterPro" id="IPR006258">
    <property type="entry name" value="Lipoamide_DH"/>
</dbReference>
<reference evidence="19" key="1">
    <citation type="submission" date="2017-02" db="EMBL/GenBank/DDBJ databases">
        <authorList>
            <person name="Regsiter A."/>
            <person name="William W."/>
        </authorList>
    </citation>
    <scope>NUCLEOTIDE SEQUENCE</scope>
    <source>
        <strain evidence="19">Bib</strain>
    </source>
</reference>
<feature type="disulfide bond" description="Redox-active" evidence="15">
    <location>
        <begin position="43"/>
        <end position="48"/>
    </location>
</feature>
<keyword evidence="9 14" id="KW-0520">NAD</keyword>
<evidence type="ECO:0000256" key="10">
    <source>
        <dbReference type="ARBA" id="ARBA00023157"/>
    </source>
</evidence>
<dbReference type="Gene3D" id="3.30.390.30">
    <property type="match status" value="1"/>
</dbReference>
<dbReference type="PIRSF" id="PIRSF000350">
    <property type="entry name" value="Mercury_reductase_MerA"/>
    <property type="match status" value="1"/>
</dbReference>
<dbReference type="Pfam" id="PF07992">
    <property type="entry name" value="Pyr_redox_2"/>
    <property type="match status" value="1"/>
</dbReference>
<dbReference type="InterPro" id="IPR050151">
    <property type="entry name" value="Class-I_Pyr_Nuc-Dis_Oxidored"/>
</dbReference>
<dbReference type="InterPro" id="IPR016156">
    <property type="entry name" value="FAD/NAD-linked_Rdtase_dimer_sf"/>
</dbReference>
<keyword evidence="5" id="KW-0963">Cytoplasm</keyword>
<organism evidence="19">
    <name type="scientific">uncultured spirochete</name>
    <dbReference type="NCBI Taxonomy" id="156406"/>
    <lineage>
        <taxon>Bacteria</taxon>
        <taxon>Pseudomonadati</taxon>
        <taxon>Spirochaetota</taxon>
        <taxon>Spirochaetia</taxon>
        <taxon>Spirochaetales</taxon>
        <taxon>environmental samples</taxon>
    </lineage>
</organism>
<dbReference type="EC" id="1.8.1.4" evidence="3 16"/>
<evidence type="ECO:0000256" key="2">
    <source>
        <dbReference type="ARBA" id="ARBA00007532"/>
    </source>
</evidence>
<dbReference type="SUPFAM" id="SSF51905">
    <property type="entry name" value="FAD/NAD(P)-binding domain"/>
    <property type="match status" value="1"/>
</dbReference>
<dbReference type="NCBIfam" id="TIGR01350">
    <property type="entry name" value="lipoamide_DH"/>
    <property type="match status" value="1"/>
</dbReference>
<sequence>MESKQYDFVVIGAGPGGYVAAIRAAQLGLSAAVVEKDLVGGVCLNIGCIPSKSLIHSAQLFAQGKALLEKTGAKVDLSNFDYSLVWKASRLAADRLSKGVNFLLRKNKVDLIKGKAMLSGASTVDVETPGGSVQLKAKAILLATGSRPRPIPGFAFDEKKIFSSTGMLMSDKLPKRMFILGAGAIGMEFAYVLNAFGVEVTVAELLPRVLPLEDEEASKIVEKEFRLRGVTMYTGARASGAEVKDDHVVIHLTDAQGAPLDIEADAVLVSVGRATNTEGLGLENLGVRMERGYIITGDYHETSCAGIYAVGDITTYPQLAHTASKAGEIVAERVAHLLKGTPNPRERTVDRLHVASAVYCEPEVASFGLSEASAKEKGIRHEVARFPYRGNGRAVATEAPEGQVKIVFDPDTKAILGASIVGEGAADTIHELLLASKAELTIEDVAELVHAHPTVSEAIMEAAKAALGRAIHI</sequence>
<accession>A0A3P3XHC7</accession>
<keyword evidence="14" id="KW-0547">Nucleotide-binding</keyword>
<evidence type="ECO:0000256" key="15">
    <source>
        <dbReference type="PIRSR" id="PIRSR000350-4"/>
    </source>
</evidence>
<evidence type="ECO:0000259" key="18">
    <source>
        <dbReference type="Pfam" id="PF07992"/>
    </source>
</evidence>
<feature type="binding site" evidence="14">
    <location>
        <begin position="181"/>
        <end position="188"/>
    </location>
    <ligand>
        <name>NAD(+)</name>
        <dbReference type="ChEBI" id="CHEBI:57540"/>
    </ligand>
</feature>
<dbReference type="AlphaFoldDB" id="A0A3P3XHC7"/>
<evidence type="ECO:0000259" key="17">
    <source>
        <dbReference type="Pfam" id="PF02852"/>
    </source>
</evidence>
<protein>
    <recommendedName>
        <fullName evidence="4 16">Dihydrolipoyl dehydrogenase</fullName>
        <ecNumber evidence="3 16">1.8.1.4</ecNumber>
    </recommendedName>
</protein>
<keyword evidence="8 16" id="KW-0560">Oxidoreductase</keyword>
<dbReference type="GO" id="GO:0005737">
    <property type="term" value="C:cytoplasm"/>
    <property type="evidence" value="ECO:0007669"/>
    <property type="project" value="UniProtKB-SubCell"/>
</dbReference>
<dbReference type="InterPro" id="IPR004099">
    <property type="entry name" value="Pyr_nucl-diS_OxRdtase_dimer"/>
</dbReference>
<evidence type="ECO:0000256" key="5">
    <source>
        <dbReference type="ARBA" id="ARBA00022490"/>
    </source>
</evidence>
<evidence type="ECO:0000256" key="7">
    <source>
        <dbReference type="ARBA" id="ARBA00022827"/>
    </source>
</evidence>
<dbReference type="EMBL" id="FWDM01000014">
    <property type="protein sequence ID" value="SLM11877.1"/>
    <property type="molecule type" value="Genomic_DNA"/>
</dbReference>
<evidence type="ECO:0000256" key="16">
    <source>
        <dbReference type="RuleBase" id="RU003692"/>
    </source>
</evidence>
<dbReference type="GO" id="GO:0050660">
    <property type="term" value="F:flavin adenine dinucleotide binding"/>
    <property type="evidence" value="ECO:0007669"/>
    <property type="project" value="InterPro"/>
</dbReference>
<evidence type="ECO:0000256" key="12">
    <source>
        <dbReference type="ARBA" id="ARBA00049187"/>
    </source>
</evidence>
<gene>
    <name evidence="19" type="ORF">SPIROBIBN47_210111</name>
</gene>
<dbReference type="PRINTS" id="PR00411">
    <property type="entry name" value="PNDRDTASEI"/>
</dbReference>
<dbReference type="PRINTS" id="PR00368">
    <property type="entry name" value="FADPNR"/>
</dbReference>
<evidence type="ECO:0000313" key="19">
    <source>
        <dbReference type="EMBL" id="SLM11877.1"/>
    </source>
</evidence>
<evidence type="ECO:0000256" key="6">
    <source>
        <dbReference type="ARBA" id="ARBA00022630"/>
    </source>
</evidence>
<evidence type="ECO:0000256" key="8">
    <source>
        <dbReference type="ARBA" id="ARBA00023002"/>
    </source>
</evidence>
<feature type="binding site" evidence="14">
    <location>
        <begin position="144"/>
        <end position="146"/>
    </location>
    <ligand>
        <name>FAD</name>
        <dbReference type="ChEBI" id="CHEBI:57692"/>
    </ligand>
</feature>
<evidence type="ECO:0000256" key="13">
    <source>
        <dbReference type="PIRSR" id="PIRSR000350-2"/>
    </source>
</evidence>
<comment type="miscellaneous">
    <text evidence="16">The active site is a redox-active disulfide bond.</text>
</comment>
<keyword evidence="7 14" id="KW-0274">FAD</keyword>
<proteinExistence type="inferred from homology"/>
<evidence type="ECO:0000256" key="4">
    <source>
        <dbReference type="ARBA" id="ARBA00016961"/>
    </source>
</evidence>
<feature type="domain" description="Pyridine nucleotide-disulphide oxidoreductase dimerisation" evidence="17">
    <location>
        <begin position="354"/>
        <end position="463"/>
    </location>
</feature>
<evidence type="ECO:0000256" key="1">
    <source>
        <dbReference type="ARBA" id="ARBA00004496"/>
    </source>
</evidence>
<keyword evidence="10" id="KW-1015">Disulfide bond</keyword>
<comment type="catalytic activity">
    <reaction evidence="12 16">
        <text>N(6)-[(R)-dihydrolipoyl]-L-lysyl-[protein] + NAD(+) = N(6)-[(R)-lipoyl]-L-lysyl-[protein] + NADH + H(+)</text>
        <dbReference type="Rhea" id="RHEA:15045"/>
        <dbReference type="Rhea" id="RHEA-COMP:10474"/>
        <dbReference type="Rhea" id="RHEA-COMP:10475"/>
        <dbReference type="ChEBI" id="CHEBI:15378"/>
        <dbReference type="ChEBI" id="CHEBI:57540"/>
        <dbReference type="ChEBI" id="CHEBI:57945"/>
        <dbReference type="ChEBI" id="CHEBI:83099"/>
        <dbReference type="ChEBI" id="CHEBI:83100"/>
        <dbReference type="EC" id="1.8.1.4"/>
    </reaction>
</comment>